<dbReference type="Pfam" id="PF13424">
    <property type="entry name" value="TPR_12"/>
    <property type="match status" value="2"/>
</dbReference>
<keyword evidence="3 6" id="KW-0238">DNA-binding</keyword>
<evidence type="ECO:0000256" key="7">
    <source>
        <dbReference type="SAM" id="MobiDB-lite"/>
    </source>
</evidence>
<dbReference type="SMART" id="SM00862">
    <property type="entry name" value="Trans_reg_C"/>
    <property type="match status" value="1"/>
</dbReference>
<feature type="DNA-binding region" description="OmpR/PhoB-type" evidence="6">
    <location>
        <begin position="1"/>
        <end position="98"/>
    </location>
</feature>
<dbReference type="PROSITE" id="PS50005">
    <property type="entry name" value="TPR"/>
    <property type="match status" value="1"/>
</dbReference>
<dbReference type="GO" id="GO:0003677">
    <property type="term" value="F:DNA binding"/>
    <property type="evidence" value="ECO:0007669"/>
    <property type="project" value="UniProtKB-UniRule"/>
</dbReference>
<dbReference type="Pfam" id="PF00486">
    <property type="entry name" value="Trans_reg_C"/>
    <property type="match status" value="1"/>
</dbReference>
<dbReference type="Gene3D" id="1.25.40.10">
    <property type="entry name" value="Tetratricopeptide repeat domain"/>
    <property type="match status" value="2"/>
</dbReference>
<dbReference type="GO" id="GO:0006355">
    <property type="term" value="P:regulation of DNA-templated transcription"/>
    <property type="evidence" value="ECO:0007669"/>
    <property type="project" value="InterPro"/>
</dbReference>
<evidence type="ECO:0000256" key="3">
    <source>
        <dbReference type="ARBA" id="ARBA00023125"/>
    </source>
</evidence>
<protein>
    <submittedName>
        <fullName evidence="9">BTAD domain-containing putative transcriptional regulator</fullName>
    </submittedName>
</protein>
<keyword evidence="4" id="KW-0804">Transcription</keyword>
<dbReference type="EMBL" id="CP159342">
    <property type="protein sequence ID" value="XCH76337.1"/>
    <property type="molecule type" value="Genomic_DNA"/>
</dbReference>
<reference evidence="10" key="2">
    <citation type="submission" date="2024-06" db="EMBL/GenBank/DDBJ databases">
        <title>Micromonospora mangrovi CCTCC AA 2012012 genome sequences.</title>
        <authorList>
            <person name="Gao J."/>
        </authorList>
    </citation>
    <scope>NUCLEOTIDE SEQUENCE</scope>
    <source>
        <strain evidence="10">CCTCC AA 2012012</strain>
    </source>
</reference>
<feature type="region of interest" description="Disordered" evidence="7">
    <location>
        <begin position="923"/>
        <end position="945"/>
    </location>
</feature>
<dbReference type="InterPro" id="IPR019734">
    <property type="entry name" value="TPR_rpt"/>
</dbReference>
<dbReference type="AlphaFoldDB" id="A0AAU7MDN4"/>
<evidence type="ECO:0000256" key="5">
    <source>
        <dbReference type="PROSITE-ProRule" id="PRU00339"/>
    </source>
</evidence>
<dbReference type="InterPro" id="IPR036388">
    <property type="entry name" value="WH-like_DNA-bd_sf"/>
</dbReference>
<dbReference type="SMART" id="SM00028">
    <property type="entry name" value="TPR"/>
    <property type="match status" value="5"/>
</dbReference>
<evidence type="ECO:0000259" key="8">
    <source>
        <dbReference type="PROSITE" id="PS51755"/>
    </source>
</evidence>
<dbReference type="Pfam" id="PF03704">
    <property type="entry name" value="BTAD"/>
    <property type="match status" value="1"/>
</dbReference>
<evidence type="ECO:0000256" key="2">
    <source>
        <dbReference type="ARBA" id="ARBA00023015"/>
    </source>
</evidence>
<dbReference type="SUPFAM" id="SSF46894">
    <property type="entry name" value="C-terminal effector domain of the bipartite response regulators"/>
    <property type="match status" value="1"/>
</dbReference>
<sequence>MVSFRLLGPVTAWDQDQQIDLGRPKQRKVLAALLVSAGVAVSTDTLVDRVWDDRPPAQPRKALHAHVSRLRGLLGRTGGPDGSRPRLVRQSGGYAIDVDPASVDLHHARRLVEQARAPRTDDRDRVSLLRAAVDLWREEPLAGISGRWVEQTRHVLRQQHLDAVVAWARTELRLGNGTDLVTPLTHLTGEYPLTEPLVAALMRALHAAGRSAQAIDVYTTARLRLAEELGTDPGRELQDLHTTILRGDPVTAVARPATVPVGPRPVAPAQLPAAVLGFTGRDSAQAALDGTDARVVAITGAPGIGKTALAVHWAHRTAGRFPDGVLFLDLRGFDPTGNAVDPVEALGTLLAGLGVPATRLPDELAARSALYRTTISDRRLLVVLDNARHAEQVRPLLPAAPGCRTVVTSRDDLTGLVAADGAHPVTLAPLDPTAAESLLAGKIGRDRIDRERDAASGILDHCAGLPLALAIAAARAAITPTWSLTELAGQLFTRDAGLDGFAGRDPRTDLRSVFSWSYLALETLTKRMFRLSALHHGPDLTVPVAASLTGATPDAARRALGELCAARLADEHRPGRYHTHDLLRAYAAELLRVHDPVEERSAAVGRLLAHYLSTAHTATAILDPLRDLPSMPPPAPDVTRVAIGDRKQALSWFRTEHAALAATARQAAILDLPVQAWQLSWHLAGYYEAQGWRSQWRDLQRHALRLTERIGDPAVTAHTHQNLAAACAAQRRHTEADRHFARALDLFIETGDRPGQARVHSGLGVMASHRGQLQRAVEHTERAHRLYTDVGDRVGLARTHNNLAALHTELGQYHDALRHCRLALRLHQGLDDRAGKAYLLDSLGTLLHRLGRYRAAVTYLEAAVQASEENGVMLPLAYALDHLGDAHLALADPARARLHWQRARDLFETFAGQDTGVITTKLDGLDGRPGEPGGVRGSVPSTGAT</sequence>
<dbReference type="InterPro" id="IPR005158">
    <property type="entry name" value="BTAD"/>
</dbReference>
<evidence type="ECO:0000313" key="10">
    <source>
        <dbReference type="EMBL" id="XCH76337.1"/>
    </source>
</evidence>
<dbReference type="SMART" id="SM01043">
    <property type="entry name" value="BTAD"/>
    <property type="match status" value="1"/>
</dbReference>
<keyword evidence="2" id="KW-0805">Transcription regulation</keyword>
<dbReference type="GO" id="GO:0000160">
    <property type="term" value="P:phosphorelay signal transduction system"/>
    <property type="evidence" value="ECO:0007669"/>
    <property type="project" value="InterPro"/>
</dbReference>
<comment type="similarity">
    <text evidence="1">Belongs to the AfsR/DnrI/RedD regulatory family.</text>
</comment>
<dbReference type="PROSITE" id="PS51755">
    <property type="entry name" value="OMPR_PHOB"/>
    <property type="match status" value="1"/>
</dbReference>
<reference evidence="9" key="1">
    <citation type="submission" date="2024-01" db="EMBL/GenBank/DDBJ databases">
        <title>The genome sequence of Micromonospora mangrovi CCTCC AA 2012012.</title>
        <authorList>
            <person name="Gao J."/>
        </authorList>
    </citation>
    <scope>NUCLEOTIDE SEQUENCE</scope>
    <source>
        <strain evidence="9">CCTCC AA 2012012</strain>
    </source>
</reference>
<dbReference type="InterPro" id="IPR011990">
    <property type="entry name" value="TPR-like_helical_dom_sf"/>
</dbReference>
<dbReference type="PANTHER" id="PTHR35807">
    <property type="entry name" value="TRANSCRIPTIONAL REGULATOR REDD-RELATED"/>
    <property type="match status" value="1"/>
</dbReference>
<dbReference type="RefSeq" id="WP_350936625.1">
    <property type="nucleotide sequence ID" value="NZ_CP157762.1"/>
</dbReference>
<evidence type="ECO:0000256" key="1">
    <source>
        <dbReference type="ARBA" id="ARBA00005820"/>
    </source>
</evidence>
<dbReference type="PANTHER" id="PTHR35807:SF1">
    <property type="entry name" value="TRANSCRIPTIONAL REGULATOR REDD"/>
    <property type="match status" value="1"/>
</dbReference>
<accession>A0AAU7MDN4</accession>
<feature type="repeat" description="TPR" evidence="5">
    <location>
        <begin position="837"/>
        <end position="870"/>
    </location>
</feature>
<dbReference type="InterPro" id="IPR001867">
    <property type="entry name" value="OmpR/PhoB-type_DNA-bd"/>
</dbReference>
<dbReference type="SUPFAM" id="SSF52540">
    <property type="entry name" value="P-loop containing nucleoside triphosphate hydrolases"/>
    <property type="match status" value="1"/>
</dbReference>
<keyword evidence="5" id="KW-0802">TPR repeat</keyword>
<dbReference type="EMBL" id="CP157762">
    <property type="protein sequence ID" value="XBP95633.1"/>
    <property type="molecule type" value="Genomic_DNA"/>
</dbReference>
<organism evidence="9">
    <name type="scientific">Micromonospora sp. CCTCC AA 2012012</name>
    <dbReference type="NCBI Taxonomy" id="3111921"/>
    <lineage>
        <taxon>Bacteria</taxon>
        <taxon>Bacillati</taxon>
        <taxon>Actinomycetota</taxon>
        <taxon>Actinomycetes</taxon>
        <taxon>Micromonosporales</taxon>
        <taxon>Micromonosporaceae</taxon>
        <taxon>Micromonospora</taxon>
    </lineage>
</organism>
<evidence type="ECO:0000313" key="9">
    <source>
        <dbReference type="EMBL" id="XBP95633.1"/>
    </source>
</evidence>
<gene>
    <name evidence="10" type="ORF">ABUL08_09680</name>
    <name evidence="9" type="ORF">VK199_09630</name>
</gene>
<evidence type="ECO:0000256" key="4">
    <source>
        <dbReference type="ARBA" id="ARBA00023163"/>
    </source>
</evidence>
<name>A0AAU7MDN4_9ACTN</name>
<dbReference type="InterPro" id="IPR016032">
    <property type="entry name" value="Sig_transdc_resp-reg_C-effctor"/>
</dbReference>
<proteinExistence type="inferred from homology"/>
<dbReference type="InterPro" id="IPR051677">
    <property type="entry name" value="AfsR-DnrI-RedD_regulator"/>
</dbReference>
<dbReference type="SUPFAM" id="SSF48452">
    <property type="entry name" value="TPR-like"/>
    <property type="match status" value="2"/>
</dbReference>
<dbReference type="PRINTS" id="PR00364">
    <property type="entry name" value="DISEASERSIST"/>
</dbReference>
<feature type="domain" description="OmpR/PhoB-type" evidence="8">
    <location>
        <begin position="1"/>
        <end position="98"/>
    </location>
</feature>
<dbReference type="GO" id="GO:0043531">
    <property type="term" value="F:ADP binding"/>
    <property type="evidence" value="ECO:0007669"/>
    <property type="project" value="InterPro"/>
</dbReference>
<dbReference type="InterPro" id="IPR027417">
    <property type="entry name" value="P-loop_NTPase"/>
</dbReference>
<dbReference type="CDD" id="cd15831">
    <property type="entry name" value="BTAD"/>
    <property type="match status" value="1"/>
</dbReference>
<dbReference type="Gene3D" id="1.10.10.10">
    <property type="entry name" value="Winged helix-like DNA-binding domain superfamily/Winged helix DNA-binding domain"/>
    <property type="match status" value="1"/>
</dbReference>
<evidence type="ECO:0000256" key="6">
    <source>
        <dbReference type="PROSITE-ProRule" id="PRU01091"/>
    </source>
</evidence>
<dbReference type="Gene3D" id="3.40.50.300">
    <property type="entry name" value="P-loop containing nucleotide triphosphate hydrolases"/>
    <property type="match status" value="1"/>
</dbReference>